<keyword evidence="3" id="KW-1185">Reference proteome</keyword>
<reference evidence="2 3" key="1">
    <citation type="submission" date="2022-10" db="EMBL/GenBank/DDBJ databases">
        <title>Comparative genomics and taxonomic characterization of three novel marine species of genus Reichenbachiella exhibiting antioxidant and polysaccharide degradation activities.</title>
        <authorList>
            <person name="Muhammad N."/>
            <person name="Lee Y.-J."/>
            <person name="Ko J."/>
            <person name="Kim S.-G."/>
        </authorList>
    </citation>
    <scope>NUCLEOTIDE SEQUENCE [LARGE SCALE GENOMIC DNA]</scope>
    <source>
        <strain evidence="2 3">ABR2-5</strain>
    </source>
</reference>
<dbReference type="EMBL" id="JAOYOD010000001">
    <property type="protein sequence ID" value="MCV9386990.1"/>
    <property type="molecule type" value="Genomic_DNA"/>
</dbReference>
<comment type="caution">
    <text evidence="2">The sequence shown here is derived from an EMBL/GenBank/DDBJ whole genome shotgun (WGS) entry which is preliminary data.</text>
</comment>
<proteinExistence type="predicted"/>
<evidence type="ECO:0000313" key="2">
    <source>
        <dbReference type="EMBL" id="MCV9386990.1"/>
    </source>
</evidence>
<organism evidence="2 3">
    <name type="scientific">Reichenbachiella ulvae</name>
    <dbReference type="NCBI Taxonomy" id="2980104"/>
    <lineage>
        <taxon>Bacteria</taxon>
        <taxon>Pseudomonadati</taxon>
        <taxon>Bacteroidota</taxon>
        <taxon>Cytophagia</taxon>
        <taxon>Cytophagales</taxon>
        <taxon>Reichenbachiellaceae</taxon>
        <taxon>Reichenbachiella</taxon>
    </lineage>
</organism>
<dbReference type="Proteomes" id="UP001300692">
    <property type="component" value="Unassembled WGS sequence"/>
</dbReference>
<name>A0ABT3CTF4_9BACT</name>
<dbReference type="Pfam" id="PF12081">
    <property type="entry name" value="GldM_1st"/>
    <property type="match status" value="1"/>
</dbReference>
<evidence type="ECO:0000259" key="1">
    <source>
        <dbReference type="Pfam" id="PF12081"/>
    </source>
</evidence>
<protein>
    <recommendedName>
        <fullName evidence="1">Gliding motility-associated protein GldM N-terminal domain-containing protein</fullName>
    </recommendedName>
</protein>
<dbReference type="InterPro" id="IPR022720">
    <property type="entry name" value="Motility-assoc_prot_GldM_N"/>
</dbReference>
<gene>
    <name evidence="2" type="ORF">N7U62_09970</name>
</gene>
<evidence type="ECO:0000313" key="3">
    <source>
        <dbReference type="Proteomes" id="UP001300692"/>
    </source>
</evidence>
<dbReference type="RefSeq" id="WP_264137818.1">
    <property type="nucleotide sequence ID" value="NZ_JAOYOD010000001.1"/>
</dbReference>
<sequence length="176" mass="19784">MNSYFESSFSYMHEKNSVTQLMTILEADTLNSIRISALHESTLETLKFIDNLRKQLISYTGGVDENGNYINPKSAEPVREFMITQQNASELKTKIEAYSNLLSEYGLANSQIIVDPTTDPWLSNDPKMKGSTFGSIHFGNSNLVEAITAFDIYSTRIRLMESTTINIILAKKPSNI</sequence>
<feature type="domain" description="Gliding motility-associated protein GldM N-terminal" evidence="1">
    <location>
        <begin position="38"/>
        <end position="170"/>
    </location>
</feature>
<accession>A0ABT3CTF4</accession>